<comment type="caution">
    <text evidence="6">The sequence shown here is derived from an EMBL/GenBank/DDBJ whole genome shotgun (WGS) entry which is preliminary data.</text>
</comment>
<dbReference type="GO" id="GO:0003677">
    <property type="term" value="F:DNA binding"/>
    <property type="evidence" value="ECO:0007669"/>
    <property type="project" value="UniProtKB-KW"/>
</dbReference>
<name>X1P197_9ZZZZ</name>
<proteinExistence type="inferred from homology"/>
<feature type="domain" description="Transcription factor CBF/NF-Y/archaeal histone" evidence="5">
    <location>
        <begin position="15"/>
        <end position="74"/>
    </location>
</feature>
<dbReference type="InterPro" id="IPR003958">
    <property type="entry name" value="CBFA_NFYB_domain"/>
</dbReference>
<dbReference type="InterPro" id="IPR050947">
    <property type="entry name" value="Archaeal_histone_HMF"/>
</dbReference>
<evidence type="ECO:0000256" key="2">
    <source>
        <dbReference type="ARBA" id="ARBA00008264"/>
    </source>
</evidence>
<evidence type="ECO:0000256" key="3">
    <source>
        <dbReference type="ARBA" id="ARBA00022490"/>
    </source>
</evidence>
<accession>X1P197</accession>
<evidence type="ECO:0000256" key="1">
    <source>
        <dbReference type="ARBA" id="ARBA00004496"/>
    </source>
</evidence>
<comment type="similarity">
    <text evidence="2">Belongs to the archaeal histone HMF family.</text>
</comment>
<dbReference type="GO" id="GO:0046982">
    <property type="term" value="F:protein heterodimerization activity"/>
    <property type="evidence" value="ECO:0007669"/>
    <property type="project" value="InterPro"/>
</dbReference>
<sequence length="80" mass="8925">IKSVDYSDENMSEFSVSTMDRIIRKAAKVRVSRDAALELSAIIEEYATELSNEAIKLAKHRGAKTVNESDIRAAALRIRT</sequence>
<dbReference type="PANTHER" id="PTHR47828">
    <property type="entry name" value="ARCHAEAL HISTONE A"/>
    <property type="match status" value="1"/>
</dbReference>
<keyword evidence="3" id="KW-0963">Cytoplasm</keyword>
<keyword evidence="4" id="KW-0238">DNA-binding</keyword>
<dbReference type="EMBL" id="BARV01029985">
    <property type="protein sequence ID" value="GAI36216.1"/>
    <property type="molecule type" value="Genomic_DNA"/>
</dbReference>
<organism evidence="6">
    <name type="scientific">marine sediment metagenome</name>
    <dbReference type="NCBI Taxonomy" id="412755"/>
    <lineage>
        <taxon>unclassified sequences</taxon>
        <taxon>metagenomes</taxon>
        <taxon>ecological metagenomes</taxon>
    </lineage>
</organism>
<dbReference type="InterPro" id="IPR009072">
    <property type="entry name" value="Histone-fold"/>
</dbReference>
<feature type="non-terminal residue" evidence="6">
    <location>
        <position position="1"/>
    </location>
</feature>
<dbReference type="PANTHER" id="PTHR47828:SF1">
    <property type="entry name" value="ARCHAEAL HISTONE A"/>
    <property type="match status" value="1"/>
</dbReference>
<evidence type="ECO:0000256" key="4">
    <source>
        <dbReference type="ARBA" id="ARBA00023125"/>
    </source>
</evidence>
<comment type="subcellular location">
    <subcellularLocation>
        <location evidence="1">Cytoplasm</location>
    </subcellularLocation>
</comment>
<evidence type="ECO:0000313" key="6">
    <source>
        <dbReference type="EMBL" id="GAI36216.1"/>
    </source>
</evidence>
<dbReference type="GO" id="GO:0005737">
    <property type="term" value="C:cytoplasm"/>
    <property type="evidence" value="ECO:0007669"/>
    <property type="project" value="UniProtKB-SubCell"/>
</dbReference>
<gene>
    <name evidence="6" type="ORF">S06H3_47706</name>
</gene>
<dbReference type="Gene3D" id="1.10.20.10">
    <property type="entry name" value="Histone, subunit A"/>
    <property type="match status" value="1"/>
</dbReference>
<dbReference type="SUPFAM" id="SSF47113">
    <property type="entry name" value="Histone-fold"/>
    <property type="match status" value="1"/>
</dbReference>
<dbReference type="CDD" id="cd22909">
    <property type="entry name" value="HFD_archaea_histone-like"/>
    <property type="match status" value="1"/>
</dbReference>
<dbReference type="InterPro" id="IPR050004">
    <property type="entry name" value="HmfB-like"/>
</dbReference>
<dbReference type="NCBIfam" id="NF043032">
    <property type="entry name" value="archaea_histone"/>
    <property type="match status" value="1"/>
</dbReference>
<dbReference type="AlphaFoldDB" id="X1P197"/>
<dbReference type="Pfam" id="PF00808">
    <property type="entry name" value="CBFD_NFYB_HMF"/>
    <property type="match status" value="1"/>
</dbReference>
<evidence type="ECO:0000259" key="5">
    <source>
        <dbReference type="Pfam" id="PF00808"/>
    </source>
</evidence>
<protein>
    <recommendedName>
        <fullName evidence="5">Transcription factor CBF/NF-Y/archaeal histone domain-containing protein</fullName>
    </recommendedName>
</protein>
<reference evidence="6" key="1">
    <citation type="journal article" date="2014" name="Front. Microbiol.">
        <title>High frequency of phylogenetically diverse reductive dehalogenase-homologous genes in deep subseafloor sedimentary metagenomes.</title>
        <authorList>
            <person name="Kawai M."/>
            <person name="Futagami T."/>
            <person name="Toyoda A."/>
            <person name="Takaki Y."/>
            <person name="Nishi S."/>
            <person name="Hori S."/>
            <person name="Arai W."/>
            <person name="Tsubouchi T."/>
            <person name="Morono Y."/>
            <person name="Uchiyama I."/>
            <person name="Ito T."/>
            <person name="Fujiyama A."/>
            <person name="Inagaki F."/>
            <person name="Takami H."/>
        </authorList>
    </citation>
    <scope>NUCLEOTIDE SEQUENCE</scope>
    <source>
        <strain evidence="6">Expedition CK06-06</strain>
    </source>
</reference>